<dbReference type="InterPro" id="IPR018000">
    <property type="entry name" value="Neurotransmitter_ion_chnl_CS"/>
</dbReference>
<evidence type="ECO:0000256" key="10">
    <source>
        <dbReference type="ARBA" id="ARBA00023303"/>
    </source>
</evidence>
<feature type="signal peptide" evidence="11">
    <location>
        <begin position="1"/>
        <end position="24"/>
    </location>
</feature>
<dbReference type="Gene3D" id="1.10.287.70">
    <property type="match status" value="1"/>
</dbReference>
<gene>
    <name evidence="14" type="primary">LOC100902629</name>
</gene>
<keyword evidence="3 11" id="KW-0813">Transport</keyword>
<keyword evidence="6 11" id="KW-0732">Signal</keyword>
<evidence type="ECO:0000256" key="3">
    <source>
        <dbReference type="ARBA" id="ARBA00022448"/>
    </source>
</evidence>
<dbReference type="GO" id="GO:0004888">
    <property type="term" value="F:transmembrane signaling receptor activity"/>
    <property type="evidence" value="ECO:0007669"/>
    <property type="project" value="InterPro"/>
</dbReference>
<keyword evidence="9 11" id="KW-0472">Membrane</keyword>
<feature type="domain" description="Neurotransmitter-gated ion-channel ligand-binding" evidence="12">
    <location>
        <begin position="540"/>
        <end position="724"/>
    </location>
</feature>
<dbReference type="InterPro" id="IPR006028">
    <property type="entry name" value="GABAA/Glycine_rcpt"/>
</dbReference>
<dbReference type="SUPFAM" id="SSF63712">
    <property type="entry name" value="Nicotinic receptor ligand binding domain-like"/>
    <property type="match status" value="1"/>
</dbReference>
<dbReference type="Pfam" id="PF02931">
    <property type="entry name" value="Neur_chan_LBD"/>
    <property type="match status" value="1"/>
</dbReference>
<dbReference type="RefSeq" id="XP_003740618.1">
    <property type="nucleotide sequence ID" value="XM_003740570.1"/>
</dbReference>
<keyword evidence="8 11" id="KW-0406">Ion transport</keyword>
<dbReference type="PRINTS" id="PR00252">
    <property type="entry name" value="NRIONCHANNEL"/>
</dbReference>
<evidence type="ECO:0000256" key="4">
    <source>
        <dbReference type="ARBA" id="ARBA00022475"/>
    </source>
</evidence>
<keyword evidence="7 11" id="KW-1133">Transmembrane helix</keyword>
<proteinExistence type="inferred from homology"/>
<feature type="transmembrane region" description="Helical" evidence="11">
    <location>
        <begin position="729"/>
        <end position="750"/>
    </location>
</feature>
<comment type="similarity">
    <text evidence="11">Belongs to the ligand-gated ion channel (TC 1.A.9) family.</text>
</comment>
<evidence type="ECO:0000256" key="11">
    <source>
        <dbReference type="RuleBase" id="RU000687"/>
    </source>
</evidence>
<dbReference type="InterPro" id="IPR006202">
    <property type="entry name" value="Neur_chan_lig-bd"/>
</dbReference>
<evidence type="ECO:0000256" key="7">
    <source>
        <dbReference type="ARBA" id="ARBA00022989"/>
    </source>
</evidence>
<name>A0AAJ6QQF3_9ACAR</name>
<dbReference type="KEGG" id="goe:100902629"/>
<feature type="chain" id="PRO_5042313162" evidence="11">
    <location>
        <begin position="25"/>
        <end position="845"/>
    </location>
</feature>
<dbReference type="GeneID" id="100902629"/>
<organism evidence="13 14">
    <name type="scientific">Galendromus occidentalis</name>
    <name type="common">western predatory mite</name>
    <dbReference type="NCBI Taxonomy" id="34638"/>
    <lineage>
        <taxon>Eukaryota</taxon>
        <taxon>Metazoa</taxon>
        <taxon>Ecdysozoa</taxon>
        <taxon>Arthropoda</taxon>
        <taxon>Chelicerata</taxon>
        <taxon>Arachnida</taxon>
        <taxon>Acari</taxon>
        <taxon>Parasitiformes</taxon>
        <taxon>Mesostigmata</taxon>
        <taxon>Gamasina</taxon>
        <taxon>Phytoseioidea</taxon>
        <taxon>Phytoseiidae</taxon>
        <taxon>Typhlodrominae</taxon>
        <taxon>Galendromus</taxon>
    </lineage>
</organism>
<evidence type="ECO:0000256" key="8">
    <source>
        <dbReference type="ARBA" id="ARBA00023065"/>
    </source>
</evidence>
<dbReference type="PANTHER" id="PTHR18945">
    <property type="entry name" value="NEUROTRANSMITTER GATED ION CHANNEL"/>
    <property type="match status" value="1"/>
</dbReference>
<dbReference type="SUPFAM" id="SSF90112">
    <property type="entry name" value="Neurotransmitter-gated ion-channel transmembrane pore"/>
    <property type="match status" value="1"/>
</dbReference>
<feature type="transmembrane region" description="Helical" evidence="11">
    <location>
        <begin position="786"/>
        <end position="806"/>
    </location>
</feature>
<evidence type="ECO:0000256" key="2">
    <source>
        <dbReference type="ARBA" id="ARBA00004236"/>
    </source>
</evidence>
<comment type="subcellular location">
    <subcellularLocation>
        <location evidence="2">Cell membrane</location>
    </subcellularLocation>
    <subcellularLocation>
        <location evidence="1">Membrane</location>
        <topology evidence="1">Multi-pass membrane protein</topology>
    </subcellularLocation>
</comment>
<evidence type="ECO:0000313" key="13">
    <source>
        <dbReference type="Proteomes" id="UP000694867"/>
    </source>
</evidence>
<dbReference type="GO" id="GO:0005886">
    <property type="term" value="C:plasma membrane"/>
    <property type="evidence" value="ECO:0007669"/>
    <property type="project" value="UniProtKB-SubCell"/>
</dbReference>
<evidence type="ECO:0000256" key="6">
    <source>
        <dbReference type="ARBA" id="ARBA00022729"/>
    </source>
</evidence>
<dbReference type="InterPro" id="IPR006201">
    <property type="entry name" value="Neur_channel"/>
</dbReference>
<dbReference type="GO" id="GO:0005230">
    <property type="term" value="F:extracellular ligand-gated monoatomic ion channel activity"/>
    <property type="evidence" value="ECO:0007669"/>
    <property type="project" value="InterPro"/>
</dbReference>
<dbReference type="InterPro" id="IPR036719">
    <property type="entry name" value="Neuro-gated_channel_TM_sf"/>
</dbReference>
<sequence>MARSFVNGIPGLFVFLVDFLVATASERPWSAMSIVMEAEKFALRRKIQPTGLLILDTGTRQLREGFRSNASMLVLRFPEEGFGDKLNFMVPFFLDVLAVNLKVIVITRNLANTLEPFQNFRHKCILHISLERRLPTQFLNTLYWKADGSQRFFCVRSFDQLVFWRDDKSEDECFDEKTRCSTGLPKYKRIKYGDHPEVIMHAPIDCNDTVINAFFVVSDQANTQFKLSMLYRYSMVRVDELSCFSFIQWRDTDLSSLLKPFDKGVWVLVLVSTLTVAKLLSWLDMGDVGSIFAKLWLSFITAVDAGIDIKKSSQLIAGGSALFLTFFIAQIYKNDMMAFLLNPQVNIDCTHIYNCKDVFVCYSEFVMVNDLAQDYCLCSMSPQQRVLIKKPLHRESNIAPDFSRSDYYDQNKMYFQTSLGSGGYFDSRLRGQHYLVSAKTSSTIDRFFATGIVSPKRLEPQWDEVAKYRLSFRQAVSYENLGRYIDFNTTLDQFDMKNFRTILPIFWLSFMVVLGALSESVIATNWTTAWKNYEKQPPVGPTMVFVNVYVRSLGDFNSNDMSYSAQLTFRQQWHEPKLAYEPTTIGRPNATFENVDRHSLWTPDTFFTNQISGHDFQLMKDNSLVRVFPNGEIMLSRRLQLKLSCPMHLKYFPFDTQSCSIKMSSYGYTTEQIVYLWKKTQPIQVSSSLSLTDFTLSWFEDHYCTSKTNTGEYSCLVARFTLERSWQPYIIKVFIPVAMLVILAYMTTWIQDANARAILLSTDFALALVAHCVWSHVLPNTSYFKVIDSFLIISLIFIFGIVIKFAIDWSRRRTFEKNVPATVRDIILSVSYPIAYVLIVGVLIY</sequence>
<evidence type="ECO:0000313" key="14">
    <source>
        <dbReference type="RefSeq" id="XP_003740618.1"/>
    </source>
</evidence>
<reference evidence="14" key="1">
    <citation type="submission" date="2025-08" db="UniProtKB">
        <authorList>
            <consortium name="RefSeq"/>
        </authorList>
    </citation>
    <scope>IDENTIFICATION</scope>
</reference>
<keyword evidence="5 11" id="KW-0812">Transmembrane</keyword>
<dbReference type="InterPro" id="IPR036734">
    <property type="entry name" value="Neur_chan_lig-bd_sf"/>
</dbReference>
<dbReference type="CDD" id="cd18993">
    <property type="entry name" value="LGIC_ECD_GluCl"/>
    <property type="match status" value="1"/>
</dbReference>
<keyword evidence="13" id="KW-1185">Reference proteome</keyword>
<dbReference type="InterPro" id="IPR038050">
    <property type="entry name" value="Neuro_actylchol_rec"/>
</dbReference>
<feature type="transmembrane region" description="Helical" evidence="11">
    <location>
        <begin position="826"/>
        <end position="844"/>
    </location>
</feature>
<dbReference type="PRINTS" id="PR00253">
    <property type="entry name" value="GABAARECEPTR"/>
</dbReference>
<feature type="transmembrane region" description="Helical" evidence="11">
    <location>
        <begin position="505"/>
        <end position="526"/>
    </location>
</feature>
<accession>A0AAJ6QQF3</accession>
<dbReference type="AlphaFoldDB" id="A0AAJ6QQF3"/>
<dbReference type="Gene3D" id="1.20.58.390">
    <property type="entry name" value="Neurotransmitter-gated ion-channel transmembrane domain"/>
    <property type="match status" value="1"/>
</dbReference>
<evidence type="ECO:0000256" key="9">
    <source>
        <dbReference type="ARBA" id="ARBA00023136"/>
    </source>
</evidence>
<keyword evidence="4" id="KW-1003">Cell membrane</keyword>
<protein>
    <submittedName>
        <fullName evidence="14">Uncharacterized protein LOC100902629</fullName>
    </submittedName>
</protein>
<evidence type="ECO:0000259" key="12">
    <source>
        <dbReference type="Pfam" id="PF02931"/>
    </source>
</evidence>
<dbReference type="Gene3D" id="2.70.170.10">
    <property type="entry name" value="Neurotransmitter-gated ion-channel ligand-binding domain"/>
    <property type="match status" value="1"/>
</dbReference>
<evidence type="ECO:0000256" key="5">
    <source>
        <dbReference type="ARBA" id="ARBA00022692"/>
    </source>
</evidence>
<dbReference type="PROSITE" id="PS00236">
    <property type="entry name" value="NEUROTR_ION_CHANNEL"/>
    <property type="match status" value="1"/>
</dbReference>
<keyword evidence="10 11" id="KW-0407">Ion channel</keyword>
<evidence type="ECO:0000256" key="1">
    <source>
        <dbReference type="ARBA" id="ARBA00004141"/>
    </source>
</evidence>
<feature type="transmembrane region" description="Helical" evidence="11">
    <location>
        <begin position="756"/>
        <end position="774"/>
    </location>
</feature>
<dbReference type="Proteomes" id="UP000694867">
    <property type="component" value="Unplaced"/>
</dbReference>